<reference evidence="6" key="1">
    <citation type="submission" date="2022-07" db="EMBL/GenBank/DDBJ databases">
        <title>Parvularcula maris sp. nov., an algicidal bacterium isolated from seawater.</title>
        <authorList>
            <person name="Li F."/>
        </authorList>
    </citation>
    <scope>NUCLEOTIDE SEQUENCE</scope>
    <source>
        <strain evidence="6">BGMRC 0090</strain>
    </source>
</reference>
<organism evidence="6 7">
    <name type="scientific">Parvularcula maris</name>
    <dbReference type="NCBI Taxonomy" id="2965077"/>
    <lineage>
        <taxon>Bacteria</taxon>
        <taxon>Pseudomonadati</taxon>
        <taxon>Pseudomonadota</taxon>
        <taxon>Alphaproteobacteria</taxon>
        <taxon>Parvularculales</taxon>
        <taxon>Parvularculaceae</taxon>
        <taxon>Parvularcula</taxon>
    </lineage>
</organism>
<feature type="domain" description="RsdA/BaiN/AoA(So)-like Rossmann fold-like" evidence="4">
    <location>
        <begin position="2"/>
        <end position="387"/>
    </location>
</feature>
<evidence type="ECO:0000256" key="3">
    <source>
        <dbReference type="ARBA" id="ARBA00022827"/>
    </source>
</evidence>
<keyword evidence="2" id="KW-0285">Flavoprotein</keyword>
<evidence type="ECO:0000256" key="1">
    <source>
        <dbReference type="ARBA" id="ARBA00001974"/>
    </source>
</evidence>
<accession>A0A9X2RLH7</accession>
<comment type="caution">
    <text evidence="6">The sequence shown here is derived from an EMBL/GenBank/DDBJ whole genome shotgun (WGS) entry which is preliminary data.</text>
</comment>
<dbReference type="Proteomes" id="UP001142610">
    <property type="component" value="Unassembled WGS sequence"/>
</dbReference>
<dbReference type="Pfam" id="PF03486">
    <property type="entry name" value="HI0933_like"/>
    <property type="match status" value="1"/>
</dbReference>
<evidence type="ECO:0000313" key="7">
    <source>
        <dbReference type="Proteomes" id="UP001142610"/>
    </source>
</evidence>
<gene>
    <name evidence="6" type="ORF">NOG11_14260</name>
</gene>
<evidence type="ECO:0000256" key="2">
    <source>
        <dbReference type="ARBA" id="ARBA00022630"/>
    </source>
</evidence>
<dbReference type="PRINTS" id="PR00419">
    <property type="entry name" value="ADXRDTASE"/>
</dbReference>
<dbReference type="InterPro" id="IPR057661">
    <property type="entry name" value="RsdA/BaiN/AoA(So)_Rossmann"/>
</dbReference>
<protein>
    <submittedName>
        <fullName evidence="6">TIGR03862 family flavoprotein</fullName>
    </submittedName>
</protein>
<feature type="domain" description="RsdA/BaiN/AoA(So)-like insert" evidence="5">
    <location>
        <begin position="187"/>
        <end position="336"/>
    </location>
</feature>
<dbReference type="NCBIfam" id="TIGR03862">
    <property type="entry name" value="flavo_PP4765"/>
    <property type="match status" value="1"/>
</dbReference>
<evidence type="ECO:0000259" key="4">
    <source>
        <dbReference type="Pfam" id="PF03486"/>
    </source>
</evidence>
<dbReference type="PANTHER" id="PTHR42887">
    <property type="entry name" value="OS12G0638800 PROTEIN"/>
    <property type="match status" value="1"/>
</dbReference>
<dbReference type="Gene3D" id="1.10.8.260">
    <property type="entry name" value="HI0933 insert domain-like"/>
    <property type="match status" value="1"/>
</dbReference>
<dbReference type="SUPFAM" id="SSF160996">
    <property type="entry name" value="HI0933 insert domain-like"/>
    <property type="match status" value="1"/>
</dbReference>
<dbReference type="EMBL" id="JANIBC010000021">
    <property type="protein sequence ID" value="MCQ8186542.1"/>
    <property type="molecule type" value="Genomic_DNA"/>
</dbReference>
<keyword evidence="7" id="KW-1185">Reference proteome</keyword>
<dbReference type="Gene3D" id="3.50.50.60">
    <property type="entry name" value="FAD/NAD(P)-binding domain"/>
    <property type="match status" value="1"/>
</dbReference>
<dbReference type="Pfam" id="PF22780">
    <property type="entry name" value="HI0933_like_1st"/>
    <property type="match status" value="1"/>
</dbReference>
<dbReference type="InterPro" id="IPR022460">
    <property type="entry name" value="Flavoprotein_PP4765"/>
</dbReference>
<dbReference type="AlphaFoldDB" id="A0A9X2RLH7"/>
<name>A0A9X2RLH7_9PROT</name>
<dbReference type="Gene3D" id="2.40.30.10">
    <property type="entry name" value="Translation factors"/>
    <property type="match status" value="1"/>
</dbReference>
<proteinExistence type="predicted"/>
<sequence length="396" mass="42089">MRIAVVGGGPAGLMAADVASEAGAEVTVYDRMPSLARKFLMAGKSGLNITHTEEAPVFLGRYGDRRISDIVKAYGGSEAVRDFMYRLKVEEHVGSSGRVFPKAMKASPLLRAWLGRLDSQGVKVALKHRLTGWDGLDLTFDTPNGEVRGRFDRIVFALGGGSWARLGSDGLWTDVFSSVGTQTLPFRPSNAGLLVEWSAHLLGRFEGEPVKNVVLNGPDGTEARGEFVITKRGIESGAVYPLVASIDRELQDGGAALTIDLLTSRTANEIAERLAKQPKKLSLANRLRRGLKITGVKASLLREGGADLSTDEKVAAALKALPLPITGIVPLDEAISTRGGVPWEALNHRLMLKAVPGVYCAGEMIDWDAPTGGYLLTACLATGWMAGGSAVVTALA</sequence>
<dbReference type="RefSeq" id="WP_256620473.1">
    <property type="nucleotide sequence ID" value="NZ_JANIBC010000021.1"/>
</dbReference>
<dbReference type="InterPro" id="IPR004792">
    <property type="entry name" value="BaiN-like"/>
</dbReference>
<dbReference type="InterPro" id="IPR023166">
    <property type="entry name" value="BaiN-like_dom_sf"/>
</dbReference>
<dbReference type="InterPro" id="IPR055178">
    <property type="entry name" value="RsdA/BaiN/AoA(So)-like_dom"/>
</dbReference>
<dbReference type="SUPFAM" id="SSF51905">
    <property type="entry name" value="FAD/NAD(P)-binding domain"/>
    <property type="match status" value="1"/>
</dbReference>
<comment type="cofactor">
    <cofactor evidence="1">
        <name>FAD</name>
        <dbReference type="ChEBI" id="CHEBI:57692"/>
    </cofactor>
</comment>
<evidence type="ECO:0000313" key="6">
    <source>
        <dbReference type="EMBL" id="MCQ8186542.1"/>
    </source>
</evidence>
<dbReference type="InterPro" id="IPR036188">
    <property type="entry name" value="FAD/NAD-bd_sf"/>
</dbReference>
<evidence type="ECO:0000259" key="5">
    <source>
        <dbReference type="Pfam" id="PF22780"/>
    </source>
</evidence>
<dbReference type="PANTHER" id="PTHR42887:SF1">
    <property type="entry name" value="BLR3961 PROTEIN"/>
    <property type="match status" value="1"/>
</dbReference>
<dbReference type="NCBIfam" id="TIGR00275">
    <property type="entry name" value="aminoacetone oxidase family FAD-binding enzyme"/>
    <property type="match status" value="1"/>
</dbReference>
<keyword evidence="3" id="KW-0274">FAD</keyword>